<keyword evidence="4" id="KW-1185">Reference proteome</keyword>
<dbReference type="Gene3D" id="1.10.630.10">
    <property type="entry name" value="Cytochrome P450"/>
    <property type="match status" value="1"/>
</dbReference>
<name>A0A1G7THQ1_9ACTN</name>
<dbReference type="AlphaFoldDB" id="A0A1G7THQ1"/>
<protein>
    <submittedName>
        <fullName evidence="3">Cytochrome P450</fullName>
    </submittedName>
</protein>
<dbReference type="STRING" id="504805.SAMN05421505_103285"/>
<dbReference type="GO" id="GO:0005506">
    <property type="term" value="F:iron ion binding"/>
    <property type="evidence" value="ECO:0007669"/>
    <property type="project" value="InterPro"/>
</dbReference>
<proteinExistence type="inferred from homology"/>
<dbReference type="GO" id="GO:0004497">
    <property type="term" value="F:monooxygenase activity"/>
    <property type="evidence" value="ECO:0007669"/>
    <property type="project" value="InterPro"/>
</dbReference>
<feature type="compositionally biased region" description="Basic and acidic residues" evidence="2">
    <location>
        <begin position="458"/>
        <end position="467"/>
    </location>
</feature>
<dbReference type="SUPFAM" id="SSF48264">
    <property type="entry name" value="Cytochrome P450"/>
    <property type="match status" value="1"/>
</dbReference>
<dbReference type="EMBL" id="FNCN01000003">
    <property type="protein sequence ID" value="SDG34848.1"/>
    <property type="molecule type" value="Genomic_DNA"/>
</dbReference>
<reference evidence="3 4" key="1">
    <citation type="submission" date="2016-10" db="EMBL/GenBank/DDBJ databases">
        <authorList>
            <person name="de Groot N.N."/>
        </authorList>
    </citation>
    <scope>NUCLEOTIDE SEQUENCE [LARGE SCALE GENOMIC DNA]</scope>
    <source>
        <strain evidence="3 4">CPCC 201354</strain>
    </source>
</reference>
<evidence type="ECO:0000313" key="3">
    <source>
        <dbReference type="EMBL" id="SDG34848.1"/>
    </source>
</evidence>
<dbReference type="PANTHER" id="PTHR24305:SF166">
    <property type="entry name" value="CYTOCHROME P450 12A4, MITOCHONDRIAL-RELATED"/>
    <property type="match status" value="1"/>
</dbReference>
<dbReference type="InterPro" id="IPR036396">
    <property type="entry name" value="Cyt_P450_sf"/>
</dbReference>
<gene>
    <name evidence="3" type="ORF">SAMN05421505_103285</name>
</gene>
<dbReference type="PANTHER" id="PTHR24305">
    <property type="entry name" value="CYTOCHROME P450"/>
    <property type="match status" value="1"/>
</dbReference>
<dbReference type="Pfam" id="PF00067">
    <property type="entry name" value="p450"/>
    <property type="match status" value="1"/>
</dbReference>
<dbReference type="InterPro" id="IPR001128">
    <property type="entry name" value="Cyt_P450"/>
</dbReference>
<dbReference type="RefSeq" id="WP_176955275.1">
    <property type="nucleotide sequence ID" value="NZ_FNCN01000003.1"/>
</dbReference>
<evidence type="ECO:0000256" key="1">
    <source>
        <dbReference type="ARBA" id="ARBA00010617"/>
    </source>
</evidence>
<dbReference type="GO" id="GO:0016705">
    <property type="term" value="F:oxidoreductase activity, acting on paired donors, with incorporation or reduction of molecular oxygen"/>
    <property type="evidence" value="ECO:0007669"/>
    <property type="project" value="InterPro"/>
</dbReference>
<sequence length="476" mass="52097">MAKPIPRATALENLRFSLTYTIPGLLRGAFTTQPRWLDLMARLDTNRRANDVVTKLRVRYGGRSIWVRGPVGPVLLVLSQGDIKRVLSASDHAFSLASPEKVAGLSLFQPDSLVLSAGELRDDRKGFNEAVLAAEERVHPLGDHFMTVVADEMDVLLAGVGVGLLTRDAFDAAFARAARRILFGDSARNDIRISRLLRALRAEANWLGLRTWRSRRNRALLRRMNGKIRSYAAKAEPGSLMAMFAQAPSSARTDPVGQVSHWLMAFDVLGMGIMQTLALFAVHPLKAAEAAADIRSAEEEYGKGTVAAVTAMPYLKASLLEGLRLWAPVPTLMRVTTEPVDWHGDKLPAGVNVMIPASLHHRNPQLGYADRFAPEAWISGEAGEDWWINPFSRGRGQCPGASLALLIGPAALAALLRDRRYELLEPQMRADRPLPLTINAARFRFAVRLPGPSAPREAVPEARKAGADSRPAPSQD</sequence>
<comment type="similarity">
    <text evidence="1">Belongs to the cytochrome P450 family.</text>
</comment>
<organism evidence="3 4">
    <name type="scientific">Sinosporangium album</name>
    <dbReference type="NCBI Taxonomy" id="504805"/>
    <lineage>
        <taxon>Bacteria</taxon>
        <taxon>Bacillati</taxon>
        <taxon>Actinomycetota</taxon>
        <taxon>Actinomycetes</taxon>
        <taxon>Streptosporangiales</taxon>
        <taxon>Streptosporangiaceae</taxon>
        <taxon>Sinosporangium</taxon>
    </lineage>
</organism>
<dbReference type="Proteomes" id="UP000198923">
    <property type="component" value="Unassembled WGS sequence"/>
</dbReference>
<dbReference type="GO" id="GO:0020037">
    <property type="term" value="F:heme binding"/>
    <property type="evidence" value="ECO:0007669"/>
    <property type="project" value="InterPro"/>
</dbReference>
<feature type="region of interest" description="Disordered" evidence="2">
    <location>
        <begin position="451"/>
        <end position="476"/>
    </location>
</feature>
<accession>A0A1G7THQ1</accession>
<evidence type="ECO:0000256" key="2">
    <source>
        <dbReference type="SAM" id="MobiDB-lite"/>
    </source>
</evidence>
<evidence type="ECO:0000313" key="4">
    <source>
        <dbReference type="Proteomes" id="UP000198923"/>
    </source>
</evidence>
<dbReference type="InterPro" id="IPR050121">
    <property type="entry name" value="Cytochrome_P450_monoxygenase"/>
</dbReference>